<evidence type="ECO:0000259" key="2">
    <source>
        <dbReference type="SMART" id="SM00954"/>
    </source>
</evidence>
<proteinExistence type="predicted"/>
<dbReference type="AlphaFoldDB" id="A0A7R9W757"/>
<accession>A0A7R9W757</accession>
<name>A0A7R9W757_9STRA</name>
<dbReference type="PANTHER" id="PTHR21262:SF31">
    <property type="entry name" value="GTP PYROPHOSPHOKINASE"/>
    <property type="match status" value="1"/>
</dbReference>
<dbReference type="PANTHER" id="PTHR21262">
    <property type="entry name" value="GUANOSINE-3',5'-BIS DIPHOSPHATE 3'-PYROPHOSPHOHYDROLASE"/>
    <property type="match status" value="1"/>
</dbReference>
<protein>
    <recommendedName>
        <fullName evidence="2">RelA/SpoT domain-containing protein</fullName>
    </recommendedName>
</protein>
<gene>
    <name evidence="3" type="ORF">TDUB1175_LOCUS14394</name>
</gene>
<dbReference type="GO" id="GO:0015969">
    <property type="term" value="P:guanosine tetraphosphate metabolic process"/>
    <property type="evidence" value="ECO:0007669"/>
    <property type="project" value="InterPro"/>
</dbReference>
<dbReference type="Gene3D" id="3.30.460.10">
    <property type="entry name" value="Beta Polymerase, domain 2"/>
    <property type="match status" value="1"/>
</dbReference>
<evidence type="ECO:0000256" key="1">
    <source>
        <dbReference type="SAM" id="MobiDB-lite"/>
    </source>
</evidence>
<evidence type="ECO:0000313" key="3">
    <source>
        <dbReference type="EMBL" id="CAD8315602.1"/>
    </source>
</evidence>
<dbReference type="CDD" id="cd05399">
    <property type="entry name" value="NT_Rel-Spo_like"/>
    <property type="match status" value="1"/>
</dbReference>
<dbReference type="SUPFAM" id="SSF81301">
    <property type="entry name" value="Nucleotidyltransferase"/>
    <property type="match status" value="1"/>
</dbReference>
<organism evidence="3">
    <name type="scientific">Pseudictyota dubia</name>
    <dbReference type="NCBI Taxonomy" id="2749911"/>
    <lineage>
        <taxon>Eukaryota</taxon>
        <taxon>Sar</taxon>
        <taxon>Stramenopiles</taxon>
        <taxon>Ochrophyta</taxon>
        <taxon>Bacillariophyta</taxon>
        <taxon>Mediophyceae</taxon>
        <taxon>Biddulphiophycidae</taxon>
        <taxon>Eupodiscales</taxon>
        <taxon>Odontellaceae</taxon>
        <taxon>Pseudictyota</taxon>
    </lineage>
</organism>
<feature type="domain" description="RelA/SpoT" evidence="2">
    <location>
        <begin position="237"/>
        <end position="385"/>
    </location>
</feature>
<dbReference type="Gene3D" id="1.10.3210.10">
    <property type="entry name" value="Hypothetical protein af1432"/>
    <property type="match status" value="1"/>
</dbReference>
<reference evidence="3" key="1">
    <citation type="submission" date="2021-01" db="EMBL/GenBank/DDBJ databases">
        <authorList>
            <person name="Corre E."/>
            <person name="Pelletier E."/>
            <person name="Niang G."/>
            <person name="Scheremetjew M."/>
            <person name="Finn R."/>
            <person name="Kale V."/>
            <person name="Holt S."/>
            <person name="Cochrane G."/>
            <person name="Meng A."/>
            <person name="Brown T."/>
            <person name="Cohen L."/>
        </authorList>
    </citation>
    <scope>NUCLEOTIDE SEQUENCE</scope>
    <source>
        <strain evidence="3">CCMP147</strain>
    </source>
</reference>
<dbReference type="InterPro" id="IPR007685">
    <property type="entry name" value="RelA_SpoT"/>
</dbReference>
<dbReference type="EMBL" id="HBED01028929">
    <property type="protein sequence ID" value="CAD8315602.1"/>
    <property type="molecule type" value="Transcribed_RNA"/>
</dbReference>
<dbReference type="SUPFAM" id="SSF109604">
    <property type="entry name" value="HD-domain/PDEase-like"/>
    <property type="match status" value="1"/>
</dbReference>
<dbReference type="InterPro" id="IPR043519">
    <property type="entry name" value="NT_sf"/>
</dbReference>
<dbReference type="Pfam" id="PF04607">
    <property type="entry name" value="RelA_SpoT"/>
    <property type="match status" value="1"/>
</dbReference>
<sequence length="588" mass="64976">MRIAADAAKLKGTETIAAAVSDARSAGRGRVRVTREEADNLRSLLLSDNASGEWRALAIRCAACLYRLRGLRAHRAANIKNTSPTKEEIAVGREALHIYAPLAHRLGMHKLKSELEGAAFRVLYRRQHRAVASLLYHRPDGWTLSPRGIPMPPKSKPCECDNSSPFFFAQESSQTVSLSQDAFGNTDCSCGNGLDDDEDSIRSGMCHVLDDVTAQVKRMLHEDSHFMENVKTVQVAARIKEPYSLWRKLLRTHAKNIDEAKKNGVAGLIRPLSLHDVHDAMALRVIVSARKLDPRRETDGETALREHDLCYHVQNLCEEAWGPPLRAVKDYIRHPKPNGYQSLHYSSRTRWHGEDWPFEVQIRSADMHRVAEFGLAAHWEYKARSSSKAASAAAPRHSFSESSASPPTPMFDASSLSDRRNKAAKRAVHAPPSFEDPLSTSSREDNDDSLLFATVAEQDPQDYTHALRAERARARAARLAPYIEALSAARTDLARERVFVFLNAGGNSYGGESIVSLPAGARVLDALREEERRTGTTLGLSQGDRGGWGSMAMGPVGFSVLKNGSLTEMTQKLENGDVLTFFAKPSPL</sequence>
<feature type="region of interest" description="Disordered" evidence="1">
    <location>
        <begin position="394"/>
        <end position="445"/>
    </location>
</feature>
<dbReference type="SMART" id="SM00954">
    <property type="entry name" value="RelA_SpoT"/>
    <property type="match status" value="1"/>
</dbReference>